<dbReference type="EMBL" id="CP147246">
    <property type="protein sequence ID" value="WYJ94265.1"/>
    <property type="molecule type" value="Genomic_DNA"/>
</dbReference>
<proteinExistence type="predicted"/>
<reference evidence="2" key="1">
    <citation type="submission" date="2017-05" db="EMBL/GenBank/DDBJ databases">
        <title>The Genome Sequence of Enterococcus sp. 9D6_DIV0238.</title>
        <authorList>
            <consortium name="The Broad Institute Genomics Platform"/>
            <consortium name="The Broad Institute Genomic Center for Infectious Diseases"/>
            <person name="Earl A."/>
            <person name="Manson A."/>
            <person name="Schwartman J."/>
            <person name="Gilmore M."/>
            <person name="Abouelleil A."/>
            <person name="Cao P."/>
            <person name="Chapman S."/>
            <person name="Cusick C."/>
            <person name="Shea T."/>
            <person name="Young S."/>
            <person name="Neafsey D."/>
            <person name="Nusbaum C."/>
            <person name="Birren B."/>
        </authorList>
    </citation>
    <scope>NUCLEOTIDE SEQUENCE [LARGE SCALE GENOMIC DNA]</scope>
    <source>
        <strain evidence="2">9D6_DIV0238</strain>
    </source>
</reference>
<organism evidence="2">
    <name type="scientific">Candidatus Enterococcus dunnyi</name>
    <dbReference type="NCBI Taxonomy" id="1834192"/>
    <lineage>
        <taxon>Bacteria</taxon>
        <taxon>Bacillati</taxon>
        <taxon>Bacillota</taxon>
        <taxon>Bacilli</taxon>
        <taxon>Lactobacillales</taxon>
        <taxon>Enterococcaceae</taxon>
        <taxon>Enterococcus</taxon>
    </lineage>
</organism>
<accession>A0A200J7G4</accession>
<evidence type="ECO:0000256" key="1">
    <source>
        <dbReference type="SAM" id="Phobius"/>
    </source>
</evidence>
<keyword evidence="1" id="KW-0812">Transmembrane</keyword>
<feature type="transmembrane region" description="Helical" evidence="1">
    <location>
        <begin position="16"/>
        <end position="37"/>
    </location>
</feature>
<keyword evidence="1" id="KW-1133">Transmembrane helix</keyword>
<evidence type="ECO:0000313" key="2">
    <source>
        <dbReference type="EMBL" id="OUZ32600.1"/>
    </source>
</evidence>
<keyword evidence="1" id="KW-0472">Membrane</keyword>
<reference evidence="3" key="2">
    <citation type="submission" date="2017-05" db="EMBL/GenBank/DDBJ databases">
        <authorList>
            <consortium name="The Broad Institute Genomics Platform"/>
            <consortium name="The Broad Institute Genomic Center for Infectious Diseases"/>
            <person name="Earl A."/>
            <person name="Manson A."/>
            <person name="Schwartman J."/>
            <person name="Gilmore M."/>
            <person name="Abouelleil A."/>
            <person name="Cao P."/>
            <person name="Chapman S."/>
            <person name="Cusick C."/>
            <person name="Shea T."/>
            <person name="Young S."/>
            <person name="Neafsey D."/>
            <person name="Nusbaum C."/>
            <person name="Birren B."/>
        </authorList>
    </citation>
    <scope>NUCLEOTIDE SEQUENCE</scope>
    <source>
        <strain evidence="3">9D6_DIV0238</strain>
    </source>
</reference>
<feature type="transmembrane region" description="Helical" evidence="1">
    <location>
        <begin position="49"/>
        <end position="73"/>
    </location>
</feature>
<reference evidence="3" key="3">
    <citation type="submission" date="2024-03" db="EMBL/GenBank/DDBJ databases">
        <title>The Genome Sequence of Enterococcus sp. DIV0238c.</title>
        <authorList>
            <consortium name="The Broad Institute Genomics Platform"/>
            <consortium name="The Broad Institute Microbial Omics Core"/>
            <consortium name="The Broad Institute Genomic Center for Infectious Diseases"/>
            <person name="Earl A."/>
            <person name="Manson A."/>
            <person name="Gilmore M."/>
            <person name="Schwartman J."/>
            <person name="Shea T."/>
            <person name="Abouelleil A."/>
            <person name="Cao P."/>
            <person name="Chapman S."/>
            <person name="Cusick C."/>
            <person name="Young S."/>
            <person name="Neafsey D."/>
            <person name="Nusbaum C."/>
            <person name="Birren B."/>
        </authorList>
    </citation>
    <scope>NUCLEOTIDE SEQUENCE</scope>
    <source>
        <strain evidence="3">9D6_DIV0238</strain>
    </source>
</reference>
<dbReference type="Proteomes" id="UP000196151">
    <property type="component" value="Chromosome"/>
</dbReference>
<protein>
    <submittedName>
        <fullName evidence="2">Uncharacterized protein</fullName>
    </submittedName>
</protein>
<dbReference type="RefSeq" id="WP_087640453.1">
    <property type="nucleotide sequence ID" value="NZ_CP147246.1"/>
</dbReference>
<keyword evidence="4" id="KW-1185">Reference proteome</keyword>
<evidence type="ECO:0000313" key="4">
    <source>
        <dbReference type="Proteomes" id="UP000196151"/>
    </source>
</evidence>
<gene>
    <name evidence="2" type="ORF">A5889_001309</name>
    <name evidence="3" type="ORF">A5889_001767</name>
</gene>
<dbReference type="AlphaFoldDB" id="A0A200J7G4"/>
<dbReference type="EMBL" id="NIBQ01000002">
    <property type="protein sequence ID" value="OUZ32600.1"/>
    <property type="molecule type" value="Genomic_DNA"/>
</dbReference>
<dbReference type="OrthoDB" id="9830617at2"/>
<name>A0A200J7G4_9ENTE</name>
<evidence type="ECO:0000313" key="3">
    <source>
        <dbReference type="EMBL" id="WYJ94265.1"/>
    </source>
</evidence>
<sequence length="182" mass="21410">MIFLTSYIKKMGQKMIALGLFLLGALVLGIFLLFIFGKISLSNISIIDLFIGCLFAFFLPGAIWSIFLIGPFFKTRKQIQKYLQESSMEKQQDLQKLLQKEVSDKEIRWHLQGRYGEYFMLLLPDIVIDRTDIITCKRNGTKNYRRYGKYYRVVFILKNGRKQIIDCPTNKGVDAIMRWWKN</sequence>